<protein>
    <recommendedName>
        <fullName evidence="2">Universal stress protein</fullName>
    </recommendedName>
</protein>
<dbReference type="OrthoDB" id="9789668at2"/>
<dbReference type="PIRSF" id="PIRSF006276">
    <property type="entry name" value="UspA"/>
    <property type="match status" value="1"/>
</dbReference>
<dbReference type="Gene3D" id="3.40.50.620">
    <property type="entry name" value="HUPs"/>
    <property type="match status" value="1"/>
</dbReference>
<dbReference type="PRINTS" id="PR01438">
    <property type="entry name" value="UNVRSLSTRESS"/>
</dbReference>
<dbReference type="InterPro" id="IPR006015">
    <property type="entry name" value="Universal_stress_UspA"/>
</dbReference>
<feature type="domain" description="UspA" evidence="3">
    <location>
        <begin position="8"/>
        <end position="148"/>
    </location>
</feature>
<dbReference type="PANTHER" id="PTHR46268:SF6">
    <property type="entry name" value="UNIVERSAL STRESS PROTEIN UP12"/>
    <property type="match status" value="1"/>
</dbReference>
<organism evidence="4 5">
    <name type="scientific">Carnobacterium iners</name>
    <dbReference type="NCBI Taxonomy" id="1073423"/>
    <lineage>
        <taxon>Bacteria</taxon>
        <taxon>Bacillati</taxon>
        <taxon>Bacillota</taxon>
        <taxon>Bacilli</taxon>
        <taxon>Lactobacillales</taxon>
        <taxon>Carnobacteriaceae</taxon>
        <taxon>Carnobacterium</taxon>
    </lineage>
</organism>
<reference evidence="4 5" key="1">
    <citation type="submission" date="2017-04" db="EMBL/GenBank/DDBJ databases">
        <authorList>
            <person name="Afonso C.L."/>
            <person name="Miller P.J."/>
            <person name="Scott M.A."/>
            <person name="Spackman E."/>
            <person name="Goraichik I."/>
            <person name="Dimitrov K.M."/>
            <person name="Suarez D.L."/>
            <person name="Swayne D.E."/>
        </authorList>
    </citation>
    <scope>NUCLEOTIDE SEQUENCE [LARGE SCALE GENOMIC DNA]</scope>
    <source>
        <strain evidence="4 5">LMG26642</strain>
    </source>
</reference>
<dbReference type="EMBL" id="FXBJ01000002">
    <property type="protein sequence ID" value="SMH40049.1"/>
    <property type="molecule type" value="Genomic_DNA"/>
</dbReference>
<gene>
    <name evidence="4" type="ORF">SAMN04488700_2324</name>
</gene>
<accession>A0A1X7NS80</accession>
<keyword evidence="2" id="KW-0963">Cytoplasm</keyword>
<dbReference type="CDD" id="cd00293">
    <property type="entry name" value="USP-like"/>
    <property type="match status" value="1"/>
</dbReference>
<name>A0A1X7NS80_9LACT</name>
<dbReference type="InterPro" id="IPR014729">
    <property type="entry name" value="Rossmann-like_a/b/a_fold"/>
</dbReference>
<proteinExistence type="inferred from homology"/>
<comment type="similarity">
    <text evidence="1 2">Belongs to the universal stress protein A family.</text>
</comment>
<comment type="subcellular location">
    <subcellularLocation>
        <location evidence="2">Cytoplasm</location>
    </subcellularLocation>
</comment>
<dbReference type="InterPro" id="IPR006016">
    <property type="entry name" value="UspA"/>
</dbReference>
<evidence type="ECO:0000256" key="2">
    <source>
        <dbReference type="PIRNR" id="PIRNR006276"/>
    </source>
</evidence>
<dbReference type="RefSeq" id="WP_085560343.1">
    <property type="nucleotide sequence ID" value="NZ_FOAH01000002.1"/>
</dbReference>
<evidence type="ECO:0000313" key="5">
    <source>
        <dbReference type="Proteomes" id="UP000193435"/>
    </source>
</evidence>
<dbReference type="GO" id="GO:0005737">
    <property type="term" value="C:cytoplasm"/>
    <property type="evidence" value="ECO:0007669"/>
    <property type="project" value="UniProtKB-SubCell"/>
</dbReference>
<sequence>MKQDQQQYARILIAVDGSGSAKKAFEKAILIAKRNNSELIIVHVIDSSSYNMGIESATFNAIEVDATEMEELLKKYSNKAREAGVKSVKTELTKGSPKQLLSVNIPSEFQTDLIVVGSTGLNMIERWMIGSVSEYIIREAHCDVLVVRNTKKRMN</sequence>
<dbReference type="PANTHER" id="PTHR46268">
    <property type="entry name" value="STRESS RESPONSE PROTEIN NHAX"/>
    <property type="match status" value="1"/>
</dbReference>
<dbReference type="Pfam" id="PF00582">
    <property type="entry name" value="Usp"/>
    <property type="match status" value="1"/>
</dbReference>
<dbReference type="Proteomes" id="UP000193435">
    <property type="component" value="Unassembled WGS sequence"/>
</dbReference>
<dbReference type="SUPFAM" id="SSF52402">
    <property type="entry name" value="Adenine nucleotide alpha hydrolases-like"/>
    <property type="match status" value="1"/>
</dbReference>
<dbReference type="STRING" id="1073423.SAMN04488700_2324"/>
<keyword evidence="5" id="KW-1185">Reference proteome</keyword>
<evidence type="ECO:0000313" key="4">
    <source>
        <dbReference type="EMBL" id="SMH40049.1"/>
    </source>
</evidence>
<evidence type="ECO:0000256" key="1">
    <source>
        <dbReference type="ARBA" id="ARBA00008791"/>
    </source>
</evidence>
<evidence type="ECO:0000259" key="3">
    <source>
        <dbReference type="Pfam" id="PF00582"/>
    </source>
</evidence>
<dbReference type="AlphaFoldDB" id="A0A1X7NS80"/>